<feature type="region of interest" description="Disordered" evidence="1">
    <location>
        <begin position="1"/>
        <end position="229"/>
    </location>
</feature>
<accession>A0AAD5URA2</accession>
<name>A0AAD5URA2_9APHY</name>
<feature type="compositionally biased region" description="Low complexity" evidence="1">
    <location>
        <begin position="47"/>
        <end position="65"/>
    </location>
</feature>
<feature type="compositionally biased region" description="Low complexity" evidence="1">
    <location>
        <begin position="183"/>
        <end position="198"/>
    </location>
</feature>
<dbReference type="EMBL" id="JANAWD010000846">
    <property type="protein sequence ID" value="KAJ3475501.1"/>
    <property type="molecule type" value="Genomic_DNA"/>
</dbReference>
<evidence type="ECO:0000313" key="2">
    <source>
        <dbReference type="EMBL" id="KAJ3475501.1"/>
    </source>
</evidence>
<protein>
    <submittedName>
        <fullName evidence="2">Uncharacterized protein</fullName>
    </submittedName>
</protein>
<keyword evidence="3" id="KW-1185">Reference proteome</keyword>
<proteinExistence type="predicted"/>
<dbReference type="Proteomes" id="UP001212997">
    <property type="component" value="Unassembled WGS sequence"/>
</dbReference>
<dbReference type="AlphaFoldDB" id="A0AAD5URA2"/>
<evidence type="ECO:0000256" key="1">
    <source>
        <dbReference type="SAM" id="MobiDB-lite"/>
    </source>
</evidence>
<feature type="compositionally biased region" description="Gly residues" evidence="1">
    <location>
        <begin position="172"/>
        <end position="182"/>
    </location>
</feature>
<reference evidence="2" key="1">
    <citation type="submission" date="2022-07" db="EMBL/GenBank/DDBJ databases">
        <title>Genome Sequence of Physisporinus lineatus.</title>
        <authorList>
            <person name="Buettner E."/>
        </authorList>
    </citation>
    <scope>NUCLEOTIDE SEQUENCE</scope>
    <source>
        <strain evidence="2">VT162</strain>
    </source>
</reference>
<feature type="compositionally biased region" description="Polar residues" evidence="1">
    <location>
        <begin position="207"/>
        <end position="227"/>
    </location>
</feature>
<comment type="caution">
    <text evidence="2">The sequence shown here is derived from an EMBL/GenBank/DDBJ whole genome shotgun (WGS) entry which is preliminary data.</text>
</comment>
<feature type="compositionally biased region" description="Polar residues" evidence="1">
    <location>
        <begin position="129"/>
        <end position="140"/>
    </location>
</feature>
<gene>
    <name evidence="2" type="ORF">NLI96_g11796</name>
</gene>
<sequence>MYSPRHSYGSPPPELSNNPFIDHPANALTRYPDITGGDNPTNFTPGQSTSWSQASSSNLTSSNSNPYFSTPGPQQQQQQQQVPYNAATFQPQQPGWSGTAPGFQQQQNAYGSGFASPPVQPQGTGRPFQPSSAFGQQLAGQLNGGYGVVPQQPPQQQQYTGYPNTPQYGSGYQAGYGAGPGAGPQQQPGQMRQQQQAYLSEFDPYGAQNTQPAPPQGSNVGSGSQYTAPHPREYVQKHKTELESWDSYAWKQVLNSFDSLKAAWASRKGELEGRVKAMGGAGLFGGGSMYGGGGGAGMMYGGGQAQELNRLEHLIKEAENNFDSVAASTFQMQEVFNGYRQSGDIASKRRVRESINAALGNLPDWPAQLY</sequence>
<organism evidence="2 3">
    <name type="scientific">Meripilus lineatus</name>
    <dbReference type="NCBI Taxonomy" id="2056292"/>
    <lineage>
        <taxon>Eukaryota</taxon>
        <taxon>Fungi</taxon>
        <taxon>Dikarya</taxon>
        <taxon>Basidiomycota</taxon>
        <taxon>Agaricomycotina</taxon>
        <taxon>Agaricomycetes</taxon>
        <taxon>Polyporales</taxon>
        <taxon>Meripilaceae</taxon>
        <taxon>Meripilus</taxon>
    </lineage>
</organism>
<feature type="compositionally biased region" description="Polar residues" evidence="1">
    <location>
        <begin position="87"/>
        <end position="110"/>
    </location>
</feature>
<feature type="compositionally biased region" description="Low complexity" evidence="1">
    <location>
        <begin position="148"/>
        <end position="171"/>
    </location>
</feature>
<evidence type="ECO:0000313" key="3">
    <source>
        <dbReference type="Proteomes" id="UP001212997"/>
    </source>
</evidence>